<evidence type="ECO:0000313" key="2">
    <source>
        <dbReference type="Proteomes" id="UP000824782"/>
    </source>
</evidence>
<comment type="caution">
    <text evidence="1">The sequence shown here is derived from an EMBL/GenBank/DDBJ whole genome shotgun (WGS) entry which is preliminary data.</text>
</comment>
<dbReference type="Proteomes" id="UP000824782">
    <property type="component" value="Unassembled WGS sequence"/>
</dbReference>
<organism evidence="1 2">
    <name type="scientific">Engystomops pustulosus</name>
    <name type="common">Tungara frog</name>
    <name type="synonym">Physalaemus pustulosus</name>
    <dbReference type="NCBI Taxonomy" id="76066"/>
    <lineage>
        <taxon>Eukaryota</taxon>
        <taxon>Metazoa</taxon>
        <taxon>Chordata</taxon>
        <taxon>Craniata</taxon>
        <taxon>Vertebrata</taxon>
        <taxon>Euteleostomi</taxon>
        <taxon>Amphibia</taxon>
        <taxon>Batrachia</taxon>
        <taxon>Anura</taxon>
        <taxon>Neobatrachia</taxon>
        <taxon>Hyloidea</taxon>
        <taxon>Leptodactylidae</taxon>
        <taxon>Leiuperinae</taxon>
        <taxon>Engystomops</taxon>
    </lineage>
</organism>
<protein>
    <submittedName>
        <fullName evidence="1">Uncharacterized protein</fullName>
    </submittedName>
</protein>
<keyword evidence="2" id="KW-1185">Reference proteome</keyword>
<dbReference type="EMBL" id="WNYA01000011">
    <property type="protein sequence ID" value="KAG8552639.1"/>
    <property type="molecule type" value="Genomic_DNA"/>
</dbReference>
<sequence length="88" mass="10199">MLGQWWRTYGTAIRVHQTLNLPTSPRRHCSLPQSHFRGVLKFTWDRSSTIMSVTHTLSPGHIYSGDYVIASIYLRINSKIDINNKIEK</sequence>
<proteinExistence type="predicted"/>
<accession>A0AAV6ZTI7</accession>
<name>A0AAV6ZTI7_ENGPU</name>
<evidence type="ECO:0000313" key="1">
    <source>
        <dbReference type="EMBL" id="KAG8552639.1"/>
    </source>
</evidence>
<reference evidence="1" key="1">
    <citation type="thesis" date="2020" institute="ProQuest LLC" country="789 East Eisenhower Parkway, Ann Arbor, MI, USA">
        <title>Comparative Genomics and Chromosome Evolution.</title>
        <authorList>
            <person name="Mudd A.B."/>
        </authorList>
    </citation>
    <scope>NUCLEOTIDE SEQUENCE</scope>
    <source>
        <strain evidence="1">237g6f4</strain>
        <tissue evidence="1">Blood</tissue>
    </source>
</reference>
<dbReference type="AlphaFoldDB" id="A0AAV6ZTI7"/>
<gene>
    <name evidence="1" type="ORF">GDO81_004618</name>
</gene>